<reference evidence="1 2" key="1">
    <citation type="submission" date="2019-11" db="EMBL/GenBank/DDBJ databases">
        <authorList>
            <person name="Ay H."/>
        </authorList>
    </citation>
    <scope>NUCLEOTIDE SEQUENCE [LARGE SCALE GENOMIC DNA]</scope>
    <source>
        <strain evidence="1 2">BG9H</strain>
    </source>
</reference>
<protein>
    <submittedName>
        <fullName evidence="1">Uncharacterized protein</fullName>
    </submittedName>
</protein>
<dbReference type="EMBL" id="WMBF01000008">
    <property type="protein sequence ID" value="MBW5420384.1"/>
    <property type="molecule type" value="Genomic_DNA"/>
</dbReference>
<keyword evidence="2" id="KW-1185">Reference proteome</keyword>
<evidence type="ECO:0000313" key="2">
    <source>
        <dbReference type="Proteomes" id="UP001197114"/>
    </source>
</evidence>
<evidence type="ECO:0000313" key="1">
    <source>
        <dbReference type="EMBL" id="MBW5420384.1"/>
    </source>
</evidence>
<organism evidence="1 2">
    <name type="scientific">Streptomyces anatolicus</name>
    <dbReference type="NCBI Taxonomy" id="2675858"/>
    <lineage>
        <taxon>Bacteria</taxon>
        <taxon>Bacillati</taxon>
        <taxon>Actinomycetota</taxon>
        <taxon>Actinomycetes</taxon>
        <taxon>Kitasatosporales</taxon>
        <taxon>Streptomycetaceae</taxon>
        <taxon>Streptomyces</taxon>
    </lineage>
</organism>
<comment type="caution">
    <text evidence="1">The sequence shown here is derived from an EMBL/GenBank/DDBJ whole genome shotgun (WGS) entry which is preliminary data.</text>
</comment>
<dbReference type="Proteomes" id="UP001197114">
    <property type="component" value="Unassembled WGS sequence"/>
</dbReference>
<gene>
    <name evidence="1" type="ORF">GKQ77_02210</name>
</gene>
<accession>A0ABS6YH31</accession>
<name>A0ABS6YH31_9ACTN</name>
<dbReference type="RefSeq" id="WP_219686891.1">
    <property type="nucleotide sequence ID" value="NZ_WMBF01000008.1"/>
</dbReference>
<sequence length="84" mass="9458">MFMKAGRFIGTSVGTANGAAHQRMRRLIEASSRARRPRRPHRRHAWTDWTAWALSAPEPTPTTSSLPRRPRAQLLAALVQEATQ</sequence>
<proteinExistence type="predicted"/>